<dbReference type="AlphaFoldDB" id="A0A0D2LDH6"/>
<feature type="compositionally biased region" description="Basic and acidic residues" evidence="1">
    <location>
        <begin position="1"/>
        <end position="11"/>
    </location>
</feature>
<reference evidence="4" key="1">
    <citation type="submission" date="2014-04" db="EMBL/GenBank/DDBJ databases">
        <title>Evolutionary Origins and Diversification of the Mycorrhizal Mutualists.</title>
        <authorList>
            <consortium name="DOE Joint Genome Institute"/>
            <consortium name="Mycorrhizal Genomics Consortium"/>
            <person name="Kohler A."/>
            <person name="Kuo A."/>
            <person name="Nagy L.G."/>
            <person name="Floudas D."/>
            <person name="Copeland A."/>
            <person name="Barry K.W."/>
            <person name="Cichocki N."/>
            <person name="Veneault-Fourrey C."/>
            <person name="LaButti K."/>
            <person name="Lindquist E.A."/>
            <person name="Lipzen A."/>
            <person name="Lundell T."/>
            <person name="Morin E."/>
            <person name="Murat C."/>
            <person name="Riley R."/>
            <person name="Ohm R."/>
            <person name="Sun H."/>
            <person name="Tunlid A."/>
            <person name="Henrissat B."/>
            <person name="Grigoriev I.V."/>
            <person name="Hibbett D.S."/>
            <person name="Martin F."/>
        </authorList>
    </citation>
    <scope>NUCLEOTIDE SEQUENCE [LARGE SCALE GENOMIC DNA]</scope>
    <source>
        <strain evidence="4">FD-334 SS-4</strain>
    </source>
</reference>
<dbReference type="SUPFAM" id="SSF51338">
    <property type="entry name" value="Composite domain of metallo-dependent hydrolases"/>
    <property type="match status" value="1"/>
</dbReference>
<dbReference type="PANTHER" id="PTHR22642">
    <property type="entry name" value="IMIDAZOLONEPROPIONASE"/>
    <property type="match status" value="1"/>
</dbReference>
<dbReference type="Gene3D" id="3.20.20.140">
    <property type="entry name" value="Metal-dependent hydrolases"/>
    <property type="match status" value="2"/>
</dbReference>
<dbReference type="Proteomes" id="UP000054270">
    <property type="component" value="Unassembled WGS sequence"/>
</dbReference>
<feature type="region of interest" description="Disordered" evidence="1">
    <location>
        <begin position="1"/>
        <end position="21"/>
    </location>
</feature>
<feature type="compositionally biased region" description="Polar residues" evidence="1">
    <location>
        <begin position="12"/>
        <end position="21"/>
    </location>
</feature>
<organism evidence="3 4">
    <name type="scientific">Hypholoma sublateritium (strain FD-334 SS-4)</name>
    <dbReference type="NCBI Taxonomy" id="945553"/>
    <lineage>
        <taxon>Eukaryota</taxon>
        <taxon>Fungi</taxon>
        <taxon>Dikarya</taxon>
        <taxon>Basidiomycota</taxon>
        <taxon>Agaricomycotina</taxon>
        <taxon>Agaricomycetes</taxon>
        <taxon>Agaricomycetidae</taxon>
        <taxon>Agaricales</taxon>
        <taxon>Agaricineae</taxon>
        <taxon>Strophariaceae</taxon>
        <taxon>Hypholoma</taxon>
    </lineage>
</organism>
<sequence length="504" mass="55589">MDSKLSREPRRNLQTHATDSESNSTHAGLVFLNYPLQSSYAVCSPSRNIYTADDTVPRAECIAVCNARIVHVGSCDKVVRPQRYFEGSNFFLWWFVDRLAVVRFTMVIHLHEDVILVPGLADLVADQLLKDRLISLSRVDGHARWVSPAALELMPNLPEQVKGGLIMRDAEGNPTGAFVDNAMDLIPIPPWSEKQITEFFDMTMKQALSHGLTSIHDADAKPAHIAFFQKLADAGKLPALPHGQQRLEYWGDTLPKLIDYGKHARLNLRSVKLIADGAPGSWGAALLEPYSHDLATSGLMLSSPEKLERQIRQFWADGWQTKNATESRPRIERAQIFIPAYLVRIGKLGVIASVQPTHATSDMGYAQIRLGPDRIKGAYAYQTLPKASPQGVLPLGSDFLIEGVNPLLGFYAAASRLYVDATSPHGLEGWFSEQKLTRAQALKGMTLDAAYASFAEHDLGSLTPGKKADFVVFNKDIMTVPYDKILEAKVVATVLDAEVAYGTL</sequence>
<dbReference type="Pfam" id="PF07969">
    <property type="entry name" value="Amidohydro_3"/>
    <property type="match status" value="1"/>
</dbReference>
<dbReference type="STRING" id="945553.A0A0D2LDH6"/>
<dbReference type="InterPro" id="IPR011059">
    <property type="entry name" value="Metal-dep_hydrolase_composite"/>
</dbReference>
<name>A0A0D2LDH6_HYPSF</name>
<evidence type="ECO:0000313" key="3">
    <source>
        <dbReference type="EMBL" id="KJA25467.1"/>
    </source>
</evidence>
<dbReference type="InterPro" id="IPR032466">
    <property type="entry name" value="Metal_Hydrolase"/>
</dbReference>
<dbReference type="OrthoDB" id="3501663at2759"/>
<dbReference type="GO" id="GO:0016810">
    <property type="term" value="F:hydrolase activity, acting on carbon-nitrogen (but not peptide) bonds"/>
    <property type="evidence" value="ECO:0007669"/>
    <property type="project" value="InterPro"/>
</dbReference>
<keyword evidence="4" id="KW-1185">Reference proteome</keyword>
<dbReference type="Gene3D" id="3.10.310.70">
    <property type="match status" value="1"/>
</dbReference>
<dbReference type="PANTHER" id="PTHR22642:SF2">
    <property type="entry name" value="PROTEIN LONG AFTER FAR-RED 3"/>
    <property type="match status" value="1"/>
</dbReference>
<dbReference type="EMBL" id="KN817531">
    <property type="protein sequence ID" value="KJA25467.1"/>
    <property type="molecule type" value="Genomic_DNA"/>
</dbReference>
<evidence type="ECO:0000313" key="4">
    <source>
        <dbReference type="Proteomes" id="UP000054270"/>
    </source>
</evidence>
<accession>A0A0D2LDH6</accession>
<feature type="domain" description="Amidohydrolase 3" evidence="2">
    <location>
        <begin position="309"/>
        <end position="501"/>
    </location>
</feature>
<evidence type="ECO:0000259" key="2">
    <source>
        <dbReference type="Pfam" id="PF07969"/>
    </source>
</evidence>
<evidence type="ECO:0000256" key="1">
    <source>
        <dbReference type="SAM" id="MobiDB-lite"/>
    </source>
</evidence>
<dbReference type="SUPFAM" id="SSF51556">
    <property type="entry name" value="Metallo-dependent hydrolases"/>
    <property type="match status" value="1"/>
</dbReference>
<dbReference type="InterPro" id="IPR013108">
    <property type="entry name" value="Amidohydro_3"/>
</dbReference>
<protein>
    <recommendedName>
        <fullName evidence="2">Amidohydrolase 3 domain-containing protein</fullName>
    </recommendedName>
</protein>
<proteinExistence type="predicted"/>
<gene>
    <name evidence="3" type="ORF">HYPSUDRAFT_37448</name>
</gene>